<dbReference type="AlphaFoldDB" id="A0A3P8L8M0"/>
<dbReference type="RefSeq" id="WP_126197216.1">
    <property type="nucleotide sequence ID" value="NZ_CP085954.1"/>
</dbReference>
<evidence type="ECO:0000313" key="1">
    <source>
        <dbReference type="EMBL" id="VDR40201.1"/>
    </source>
</evidence>
<gene>
    <name evidence="1" type="ORF">NCTC10741_03357</name>
</gene>
<proteinExistence type="predicted"/>
<reference evidence="1 2" key="1">
    <citation type="submission" date="2018-12" db="EMBL/GenBank/DDBJ databases">
        <authorList>
            <consortium name="Pathogen Informatics"/>
        </authorList>
    </citation>
    <scope>NUCLEOTIDE SEQUENCE [LARGE SCALE GENOMIC DNA]</scope>
    <source>
        <strain evidence="1 2">NCTC10741</strain>
    </source>
</reference>
<evidence type="ECO:0000313" key="2">
    <source>
        <dbReference type="Proteomes" id="UP000271626"/>
    </source>
</evidence>
<accession>A0A3P8L8M0</accession>
<dbReference type="Proteomes" id="UP000271626">
    <property type="component" value="Chromosome"/>
</dbReference>
<organism evidence="1 2">
    <name type="scientific">Tsukamurella paurometabola</name>
    <name type="common">Corynebacterium paurometabolum</name>
    <dbReference type="NCBI Taxonomy" id="2061"/>
    <lineage>
        <taxon>Bacteria</taxon>
        <taxon>Bacillati</taxon>
        <taxon>Actinomycetota</taxon>
        <taxon>Actinomycetes</taxon>
        <taxon>Mycobacteriales</taxon>
        <taxon>Tsukamurellaceae</taxon>
        <taxon>Tsukamurella</taxon>
    </lineage>
</organism>
<sequence>MNGFVGGGAHWRVLPVRLKGFPALCWQVYRRHWDHWEAVGYPHRYHFTAMTEANRLARLNRA</sequence>
<protein>
    <submittedName>
        <fullName evidence="1">Uncharacterized protein</fullName>
    </submittedName>
</protein>
<name>A0A3P8L8M0_TSUPA</name>
<dbReference type="EMBL" id="LR131273">
    <property type="protein sequence ID" value="VDR40201.1"/>
    <property type="molecule type" value="Genomic_DNA"/>
</dbReference>